<dbReference type="SUPFAM" id="SSF50965">
    <property type="entry name" value="Galactose oxidase, central domain"/>
    <property type="match status" value="1"/>
</dbReference>
<dbReference type="GeneID" id="104767646"/>
<gene>
    <name evidence="3" type="primary">LOC104767646</name>
</gene>
<dbReference type="Pfam" id="PF07734">
    <property type="entry name" value="FBA_1"/>
    <property type="match status" value="1"/>
</dbReference>
<evidence type="ECO:0000259" key="1">
    <source>
        <dbReference type="SMART" id="SM00256"/>
    </source>
</evidence>
<sequence length="360" mass="42295">MTKISDLSRDLVEEILCRVRITSIGAARSTCKLWNALFKDENFTKHSGTTSAKEIMFIMIRGCRAHLMSVNLHESYNHKVLVDLSIKEIGKLNQVNIIEMLHCDGLLLCVTADLSRLLVWNPSGTIRWIHQPKKNNFHILDRFAIGYDNNNRNVKVLRFYFYCWNPNSHIEYEIFDIESNSWRKLLDVTTDWRIHRRSVSFKGNTYFIAHVRLQVEEGEFLRCFDFTSERFGPRLPLPFHSRLDDSVILSTVGEEKLAVLFKKSDECEIGIWITTMIEPNTMTWSNLLKVDVELYIERFRFPHGSFLVDEKKKVAVVFDTHRKTWTNYKPYMVRENGHYKEVDFKESNRCGCSCALMFQV</sequence>
<dbReference type="InterPro" id="IPR036047">
    <property type="entry name" value="F-box-like_dom_sf"/>
</dbReference>
<accession>A0ABM0XRN7</accession>
<proteinExistence type="predicted"/>
<dbReference type="PANTHER" id="PTHR31672:SF13">
    <property type="entry name" value="F-BOX PROTEIN CPR30-LIKE"/>
    <property type="match status" value="1"/>
</dbReference>
<dbReference type="SUPFAM" id="SSF81383">
    <property type="entry name" value="F-box domain"/>
    <property type="match status" value="1"/>
</dbReference>
<dbReference type="InterPro" id="IPR050796">
    <property type="entry name" value="SCF_F-box_component"/>
</dbReference>
<dbReference type="InterPro" id="IPR011043">
    <property type="entry name" value="Gal_Oxase/kelch_b-propeller"/>
</dbReference>
<name>A0ABM0XRN7_CAMSA</name>
<protein>
    <submittedName>
        <fullName evidence="3">F-box protein At5g51000</fullName>
    </submittedName>
</protein>
<dbReference type="Proteomes" id="UP000694864">
    <property type="component" value="Chromosome 19"/>
</dbReference>
<evidence type="ECO:0000313" key="3">
    <source>
        <dbReference type="RefSeq" id="XP_010489942.1"/>
    </source>
</evidence>
<keyword evidence="2" id="KW-1185">Reference proteome</keyword>
<dbReference type="SMART" id="SM00256">
    <property type="entry name" value="FBOX"/>
    <property type="match status" value="1"/>
</dbReference>
<dbReference type="PANTHER" id="PTHR31672">
    <property type="entry name" value="BNACNNG10540D PROTEIN"/>
    <property type="match status" value="1"/>
</dbReference>
<dbReference type="InterPro" id="IPR001810">
    <property type="entry name" value="F-box_dom"/>
</dbReference>
<dbReference type="Pfam" id="PF00646">
    <property type="entry name" value="F-box"/>
    <property type="match status" value="1"/>
</dbReference>
<dbReference type="NCBIfam" id="TIGR01640">
    <property type="entry name" value="F_box_assoc_1"/>
    <property type="match status" value="1"/>
</dbReference>
<reference evidence="3" key="2">
    <citation type="submission" date="2025-08" db="UniProtKB">
        <authorList>
            <consortium name="RefSeq"/>
        </authorList>
    </citation>
    <scope>IDENTIFICATION</scope>
    <source>
        <tissue evidence="3">Leaf</tissue>
    </source>
</reference>
<feature type="domain" description="F-box" evidence="1">
    <location>
        <begin position="7"/>
        <end position="47"/>
    </location>
</feature>
<reference evidence="2" key="1">
    <citation type="journal article" date="2014" name="Nat. Commun.">
        <title>The emerging biofuel crop Camelina sativa retains a highly undifferentiated hexaploid genome structure.</title>
        <authorList>
            <person name="Kagale S."/>
            <person name="Koh C."/>
            <person name="Nixon J."/>
            <person name="Bollina V."/>
            <person name="Clarke W.E."/>
            <person name="Tuteja R."/>
            <person name="Spillane C."/>
            <person name="Robinson S.J."/>
            <person name="Links M.G."/>
            <person name="Clarke C."/>
            <person name="Higgins E.E."/>
            <person name="Huebert T."/>
            <person name="Sharpe A.G."/>
            <person name="Parkin I.A."/>
        </authorList>
    </citation>
    <scope>NUCLEOTIDE SEQUENCE [LARGE SCALE GENOMIC DNA]</scope>
    <source>
        <strain evidence="2">cv. DH55</strain>
    </source>
</reference>
<dbReference type="InterPro" id="IPR017451">
    <property type="entry name" value="F-box-assoc_interact_dom"/>
</dbReference>
<dbReference type="RefSeq" id="XP_010489942.1">
    <property type="nucleotide sequence ID" value="XM_010491640.1"/>
</dbReference>
<dbReference type="InterPro" id="IPR006527">
    <property type="entry name" value="F-box-assoc_dom_typ1"/>
</dbReference>
<evidence type="ECO:0000313" key="2">
    <source>
        <dbReference type="Proteomes" id="UP000694864"/>
    </source>
</evidence>
<organism evidence="2 3">
    <name type="scientific">Camelina sativa</name>
    <name type="common">False flax</name>
    <name type="synonym">Myagrum sativum</name>
    <dbReference type="NCBI Taxonomy" id="90675"/>
    <lineage>
        <taxon>Eukaryota</taxon>
        <taxon>Viridiplantae</taxon>
        <taxon>Streptophyta</taxon>
        <taxon>Embryophyta</taxon>
        <taxon>Tracheophyta</taxon>
        <taxon>Spermatophyta</taxon>
        <taxon>Magnoliopsida</taxon>
        <taxon>eudicotyledons</taxon>
        <taxon>Gunneridae</taxon>
        <taxon>Pentapetalae</taxon>
        <taxon>rosids</taxon>
        <taxon>malvids</taxon>
        <taxon>Brassicales</taxon>
        <taxon>Brassicaceae</taxon>
        <taxon>Camelineae</taxon>
        <taxon>Camelina</taxon>
    </lineage>
</organism>